<reference evidence="1 2" key="1">
    <citation type="journal article" date="2019" name="Nat. Ecol. Evol.">
        <title>Megaphylogeny resolves global patterns of mushroom evolution.</title>
        <authorList>
            <person name="Varga T."/>
            <person name="Krizsan K."/>
            <person name="Foldi C."/>
            <person name="Dima B."/>
            <person name="Sanchez-Garcia M."/>
            <person name="Sanchez-Ramirez S."/>
            <person name="Szollosi G.J."/>
            <person name="Szarkandi J.G."/>
            <person name="Papp V."/>
            <person name="Albert L."/>
            <person name="Andreopoulos W."/>
            <person name="Angelini C."/>
            <person name="Antonin V."/>
            <person name="Barry K.W."/>
            <person name="Bougher N.L."/>
            <person name="Buchanan P."/>
            <person name="Buyck B."/>
            <person name="Bense V."/>
            <person name="Catcheside P."/>
            <person name="Chovatia M."/>
            <person name="Cooper J."/>
            <person name="Damon W."/>
            <person name="Desjardin D."/>
            <person name="Finy P."/>
            <person name="Geml J."/>
            <person name="Haridas S."/>
            <person name="Hughes K."/>
            <person name="Justo A."/>
            <person name="Karasinski D."/>
            <person name="Kautmanova I."/>
            <person name="Kiss B."/>
            <person name="Kocsube S."/>
            <person name="Kotiranta H."/>
            <person name="LaButti K.M."/>
            <person name="Lechner B.E."/>
            <person name="Liimatainen K."/>
            <person name="Lipzen A."/>
            <person name="Lukacs Z."/>
            <person name="Mihaltcheva S."/>
            <person name="Morgado L.N."/>
            <person name="Niskanen T."/>
            <person name="Noordeloos M.E."/>
            <person name="Ohm R.A."/>
            <person name="Ortiz-Santana B."/>
            <person name="Ovrebo C."/>
            <person name="Racz N."/>
            <person name="Riley R."/>
            <person name="Savchenko A."/>
            <person name="Shiryaev A."/>
            <person name="Soop K."/>
            <person name="Spirin V."/>
            <person name="Szebenyi C."/>
            <person name="Tomsovsky M."/>
            <person name="Tulloss R.E."/>
            <person name="Uehling J."/>
            <person name="Grigoriev I.V."/>
            <person name="Vagvolgyi C."/>
            <person name="Papp T."/>
            <person name="Martin F.M."/>
            <person name="Miettinen O."/>
            <person name="Hibbett D.S."/>
            <person name="Nagy L.G."/>
        </authorList>
    </citation>
    <scope>NUCLEOTIDE SEQUENCE [LARGE SCALE GENOMIC DNA]</scope>
    <source>
        <strain evidence="1 2">CBS 121175</strain>
    </source>
</reference>
<evidence type="ECO:0000313" key="2">
    <source>
        <dbReference type="Proteomes" id="UP000307440"/>
    </source>
</evidence>
<organism evidence="1 2">
    <name type="scientific">Coprinopsis marcescibilis</name>
    <name type="common">Agaric fungus</name>
    <name type="synonym">Psathyrella marcescibilis</name>
    <dbReference type="NCBI Taxonomy" id="230819"/>
    <lineage>
        <taxon>Eukaryota</taxon>
        <taxon>Fungi</taxon>
        <taxon>Dikarya</taxon>
        <taxon>Basidiomycota</taxon>
        <taxon>Agaricomycotina</taxon>
        <taxon>Agaricomycetes</taxon>
        <taxon>Agaricomycetidae</taxon>
        <taxon>Agaricales</taxon>
        <taxon>Agaricineae</taxon>
        <taxon>Psathyrellaceae</taxon>
        <taxon>Coprinopsis</taxon>
    </lineage>
</organism>
<gene>
    <name evidence="1" type="ORF">FA15DRAFT_255322</name>
</gene>
<protein>
    <submittedName>
        <fullName evidence="1">Uncharacterized protein</fullName>
    </submittedName>
</protein>
<proteinExistence type="predicted"/>
<name>A0A5C3LE75_COPMA</name>
<keyword evidence="2" id="KW-1185">Reference proteome</keyword>
<sequence length="388" mass="44740">MTPRYYSSVRDRWAYNHIQTKAVKQAFLSSPIYDNILSRLEPGDSIRLAKTCHDARAAHADFLPRGYNIDKLLRRYFDDPDEFRRLQARTATLISGSSALQFLDRSFYKSSDLDLYTPRQAVEEVWNWILSTGYFYKPTEFKPDFHHSAADLRNDEHDDYVRGTDYKTNGICAVYEFQKGDSVVQLIAARHSPFHAIISFHSTIVMNFITYEAAYSLYPKATFDARIGAANDEVTDKELEALNKYRSRGWAITTEVSVLGQKRMKSLFLTDKKRWVLDRHAWRVPLKSIDIPPRSITQTSVPLENDPAIVNSWKFTSDHEISNTTGTFVVSTLLKYRYMFGDDDLAMEVIQFLARQGKLQYRAFELEGNSAADTRHSDGELAQYDIII</sequence>
<dbReference type="EMBL" id="ML210171">
    <property type="protein sequence ID" value="TFK26751.1"/>
    <property type="molecule type" value="Genomic_DNA"/>
</dbReference>
<dbReference type="AlphaFoldDB" id="A0A5C3LE75"/>
<dbReference type="Proteomes" id="UP000307440">
    <property type="component" value="Unassembled WGS sequence"/>
</dbReference>
<evidence type="ECO:0000313" key="1">
    <source>
        <dbReference type="EMBL" id="TFK26751.1"/>
    </source>
</evidence>
<dbReference type="OrthoDB" id="3041043at2759"/>
<accession>A0A5C3LE75</accession>